<evidence type="ECO:0000313" key="5">
    <source>
        <dbReference type="EMBL" id="KAL3764382.1"/>
    </source>
</evidence>
<dbReference type="InterPro" id="IPR051831">
    <property type="entry name" value="Bromodomain_contain_prot"/>
</dbReference>
<feature type="region of interest" description="Disordered" evidence="3">
    <location>
        <begin position="248"/>
        <end position="269"/>
    </location>
</feature>
<proteinExistence type="predicted"/>
<dbReference type="PROSITE" id="PS50014">
    <property type="entry name" value="BROMODOMAIN_2"/>
    <property type="match status" value="1"/>
</dbReference>
<reference evidence="5 6" key="1">
    <citation type="submission" date="2024-10" db="EMBL/GenBank/DDBJ databases">
        <title>Updated reference genomes for cyclostephanoid diatoms.</title>
        <authorList>
            <person name="Roberts W.R."/>
            <person name="Alverson A.J."/>
        </authorList>
    </citation>
    <scope>NUCLEOTIDE SEQUENCE [LARGE SCALE GENOMIC DNA]</scope>
    <source>
        <strain evidence="5 6">AJA276-08</strain>
    </source>
</reference>
<dbReference type="PANTHER" id="PTHR22881:SF27">
    <property type="entry name" value="BROMODOMAIN CONTAINING 7_9"/>
    <property type="match status" value="1"/>
</dbReference>
<gene>
    <name evidence="5" type="ORF">ACHAW5_005123</name>
</gene>
<dbReference type="AlphaFoldDB" id="A0ABD3ML67"/>
<evidence type="ECO:0000259" key="4">
    <source>
        <dbReference type="PROSITE" id="PS50014"/>
    </source>
</evidence>
<dbReference type="InterPro" id="IPR001487">
    <property type="entry name" value="Bromodomain"/>
</dbReference>
<evidence type="ECO:0000256" key="3">
    <source>
        <dbReference type="SAM" id="MobiDB-lite"/>
    </source>
</evidence>
<evidence type="ECO:0000313" key="6">
    <source>
        <dbReference type="Proteomes" id="UP001530315"/>
    </source>
</evidence>
<evidence type="ECO:0000256" key="1">
    <source>
        <dbReference type="ARBA" id="ARBA00023117"/>
    </source>
</evidence>
<evidence type="ECO:0000256" key="2">
    <source>
        <dbReference type="PROSITE-ProRule" id="PRU00035"/>
    </source>
</evidence>
<dbReference type="EMBL" id="JALLAZ020001776">
    <property type="protein sequence ID" value="KAL3764382.1"/>
    <property type="molecule type" value="Genomic_DNA"/>
</dbReference>
<dbReference type="SUPFAM" id="SSF47370">
    <property type="entry name" value="Bromodomain"/>
    <property type="match status" value="1"/>
</dbReference>
<accession>A0ABD3ML67</accession>
<dbReference type="Proteomes" id="UP001530315">
    <property type="component" value="Unassembled WGS sequence"/>
</dbReference>
<organism evidence="5 6">
    <name type="scientific">Stephanodiscus triporus</name>
    <dbReference type="NCBI Taxonomy" id="2934178"/>
    <lineage>
        <taxon>Eukaryota</taxon>
        <taxon>Sar</taxon>
        <taxon>Stramenopiles</taxon>
        <taxon>Ochrophyta</taxon>
        <taxon>Bacillariophyta</taxon>
        <taxon>Coscinodiscophyceae</taxon>
        <taxon>Thalassiosirophycidae</taxon>
        <taxon>Stephanodiscales</taxon>
        <taxon>Stephanodiscaceae</taxon>
        <taxon>Stephanodiscus</taxon>
    </lineage>
</organism>
<keyword evidence="1 2" id="KW-0103">Bromodomain</keyword>
<dbReference type="Pfam" id="PF00439">
    <property type="entry name" value="Bromodomain"/>
    <property type="match status" value="1"/>
</dbReference>
<comment type="caution">
    <text evidence="5">The sequence shown here is derived from an EMBL/GenBank/DDBJ whole genome shotgun (WGS) entry which is preliminary data.</text>
</comment>
<dbReference type="InterPro" id="IPR036427">
    <property type="entry name" value="Bromodomain-like_sf"/>
</dbReference>
<protein>
    <recommendedName>
        <fullName evidence="4">Bromo domain-containing protein</fullName>
    </recommendedName>
</protein>
<dbReference type="PRINTS" id="PR00503">
    <property type="entry name" value="BROMODOMAIN"/>
</dbReference>
<dbReference type="SMART" id="SM00297">
    <property type="entry name" value="BROMO"/>
    <property type="match status" value="1"/>
</dbReference>
<sequence length="978" mass="106118">MVSWGIRRRPHDDIGFQRDNGLHANFARAFGAGPRPQASAVGGDGDVDVDVDVGGKGAEPLDPSPALDFLSRLGVSRHEAHVRVASALRSAIEDEVQRVPASIGPDGRHGHPALLGLLASSWQFRDVPELRPVLVCVLRRLGERVPAPMLRRLGARRAGSGTELRNGDLVGQLGPHLRRLVWEADWDAIAASGDGGGVEGGGATLGGHAILADLIRPSVRGYATDAALVRRADLAFVGTAAERRLVTRSRRTAGAGEDSSEAPGGSTADARSVMASIRMSKGGAAVAAPTGTGNDGEEKSSSSAVAVASIKEIIGDRPKLLGAVLDMLIADHATKGGRLRDGTATGSIVGGATNLTCSLVADVLLSFGQLPRSYEVLDIMARTLDSSVQSGTISDDAISQVQGCLRAIFRPTPSEQQLDRTEGTKIKLSLKPAKAPTSMFPDMPVDDSEYERKLIQRVVKTALQKMKENDPQGLFLNPVTDAIAPGYYGIIETPMCIRTMEEKMMNSTYKSIDEYKEDTLLIFSNCCKYNVGPAGQWFRTEAERQKKIWKDVILPDAKIKLKAEMLKRRNALKRISRPPPPLAFAPGKVDNAPLAGGRKKEAKEDTAINNLTVQDVKPLPPWKCKRRKIELEIPSMQCLASMLLADPFFMRVLVDKIVKILRADVLKSKTVPSGHPLLPSMFQLLNIARISTELCALNGKQCYVPDAGIRKVLQDGEDFSSSFESTRNRLPLFAKLLLDADLDRRMVAGGDLHDAALQNVLSRPVIQIKEWEGTSSLYDLRAVVECAFVHVIQPGNSHELALRNQFPRFVAALDELSGGDMLNERPFLVSLSHALLRYKSKLPHSTRDLATRCLIRWLKIGGKISPKAAVCSPLHECFIFLLNEWSLFGNLVLSRELLLSLGEEAVAASIGIDIGQKCDDTFAQIWSSDDDGFLAVKEQYTRMLSSTPEARAAKWKQKVGINATLPSSPTEGNPQVGF</sequence>
<dbReference type="Gene3D" id="1.20.920.10">
    <property type="entry name" value="Bromodomain-like"/>
    <property type="match status" value="1"/>
</dbReference>
<name>A0ABD3ML67_9STRA</name>
<keyword evidence="6" id="KW-1185">Reference proteome</keyword>
<dbReference type="CDD" id="cd04369">
    <property type="entry name" value="Bromodomain"/>
    <property type="match status" value="1"/>
</dbReference>
<dbReference type="PANTHER" id="PTHR22881">
    <property type="entry name" value="BROMODOMAIN CONTAINING PROTEIN"/>
    <property type="match status" value="1"/>
</dbReference>
<feature type="domain" description="Bromo" evidence="4">
    <location>
        <begin position="467"/>
        <end position="530"/>
    </location>
</feature>